<dbReference type="GO" id="GO:0016020">
    <property type="term" value="C:membrane"/>
    <property type="evidence" value="ECO:0007669"/>
    <property type="project" value="UniProtKB-SubCell"/>
</dbReference>
<organism evidence="7 8">
    <name type="scientific">Salix brachista</name>
    <dbReference type="NCBI Taxonomy" id="2182728"/>
    <lineage>
        <taxon>Eukaryota</taxon>
        <taxon>Viridiplantae</taxon>
        <taxon>Streptophyta</taxon>
        <taxon>Embryophyta</taxon>
        <taxon>Tracheophyta</taxon>
        <taxon>Spermatophyta</taxon>
        <taxon>Magnoliopsida</taxon>
        <taxon>eudicotyledons</taxon>
        <taxon>Gunneridae</taxon>
        <taxon>Pentapetalae</taxon>
        <taxon>rosids</taxon>
        <taxon>fabids</taxon>
        <taxon>Malpighiales</taxon>
        <taxon>Salicaceae</taxon>
        <taxon>Saliceae</taxon>
        <taxon>Salix</taxon>
    </lineage>
</organism>
<evidence type="ECO:0000256" key="4">
    <source>
        <dbReference type="ARBA" id="ARBA00022989"/>
    </source>
</evidence>
<evidence type="ECO:0000256" key="3">
    <source>
        <dbReference type="ARBA" id="ARBA00022692"/>
    </source>
</evidence>
<dbReference type="PANTHER" id="PTHR11206">
    <property type="entry name" value="MULTIDRUG RESISTANCE PROTEIN"/>
    <property type="match status" value="1"/>
</dbReference>
<evidence type="ECO:0000313" key="8">
    <source>
        <dbReference type="Proteomes" id="UP000326939"/>
    </source>
</evidence>
<dbReference type="GO" id="GO:0042910">
    <property type="term" value="F:xenobiotic transmembrane transporter activity"/>
    <property type="evidence" value="ECO:0007669"/>
    <property type="project" value="InterPro"/>
</dbReference>
<feature type="transmembrane region" description="Helical" evidence="6">
    <location>
        <begin position="443"/>
        <end position="463"/>
    </location>
</feature>
<dbReference type="InterPro" id="IPR045069">
    <property type="entry name" value="MATE_euk"/>
</dbReference>
<feature type="transmembrane region" description="Helical" evidence="6">
    <location>
        <begin position="150"/>
        <end position="167"/>
    </location>
</feature>
<feature type="transmembrane region" description="Helical" evidence="6">
    <location>
        <begin position="73"/>
        <end position="93"/>
    </location>
</feature>
<feature type="transmembrane region" description="Helical" evidence="6">
    <location>
        <begin position="113"/>
        <end position="130"/>
    </location>
</feature>
<feature type="transmembrane region" description="Helical" evidence="6">
    <location>
        <begin position="483"/>
        <end position="507"/>
    </location>
</feature>
<feature type="transmembrane region" description="Helical" evidence="6">
    <location>
        <begin position="206"/>
        <end position="230"/>
    </location>
</feature>
<evidence type="ECO:0000313" key="7">
    <source>
        <dbReference type="EMBL" id="KAB5529645.1"/>
    </source>
</evidence>
<name>A0A5N5KH25_9ROSI</name>
<keyword evidence="4 6" id="KW-1133">Transmembrane helix</keyword>
<dbReference type="EMBL" id="VDCV01000013">
    <property type="protein sequence ID" value="KAB5529645.1"/>
    <property type="molecule type" value="Genomic_DNA"/>
</dbReference>
<evidence type="ECO:0000256" key="2">
    <source>
        <dbReference type="ARBA" id="ARBA00010199"/>
    </source>
</evidence>
<keyword evidence="8" id="KW-1185">Reference proteome</keyword>
<feature type="transmembrane region" description="Helical" evidence="6">
    <location>
        <begin position="31"/>
        <end position="53"/>
    </location>
</feature>
<feature type="transmembrane region" description="Helical" evidence="6">
    <location>
        <begin position="179"/>
        <end position="200"/>
    </location>
</feature>
<evidence type="ECO:0000256" key="5">
    <source>
        <dbReference type="ARBA" id="ARBA00023136"/>
    </source>
</evidence>
<protein>
    <recommendedName>
        <fullName evidence="6">Protein DETOXIFICATION</fullName>
    </recommendedName>
    <alternativeName>
        <fullName evidence="6">Multidrug and toxic compound extrusion protein</fullName>
    </alternativeName>
</protein>
<dbReference type="GO" id="GO:1990961">
    <property type="term" value="P:xenobiotic detoxification by transmembrane export across the plasma membrane"/>
    <property type="evidence" value="ECO:0007669"/>
    <property type="project" value="InterPro"/>
</dbReference>
<dbReference type="AlphaFoldDB" id="A0A5N5KH25"/>
<feature type="transmembrane region" description="Helical" evidence="6">
    <location>
        <begin position="296"/>
        <end position="315"/>
    </location>
</feature>
<reference evidence="8" key="1">
    <citation type="journal article" date="2019" name="Gigascience">
        <title>De novo genome assembly of the endangered Acer yangbiense, a plant species with extremely small populations endemic to Yunnan Province, China.</title>
        <authorList>
            <person name="Yang J."/>
            <person name="Wariss H.M."/>
            <person name="Tao L."/>
            <person name="Zhang R."/>
            <person name="Yun Q."/>
            <person name="Hollingsworth P."/>
            <person name="Dao Z."/>
            <person name="Luo G."/>
            <person name="Guo H."/>
            <person name="Ma Y."/>
            <person name="Sun W."/>
        </authorList>
    </citation>
    <scope>NUCLEOTIDE SEQUENCE [LARGE SCALE GENOMIC DNA]</scope>
    <source>
        <strain evidence="8">cv. br00</strain>
    </source>
</reference>
<gene>
    <name evidence="7" type="ORF">DKX38_019726</name>
</gene>
<comment type="similarity">
    <text evidence="2 6">Belongs to the multi antimicrobial extrusion (MATE) (TC 2.A.66.1) family.</text>
</comment>
<feature type="transmembrane region" description="Helical" evidence="6">
    <location>
        <begin position="514"/>
        <end position="534"/>
    </location>
</feature>
<evidence type="ECO:0000256" key="6">
    <source>
        <dbReference type="RuleBase" id="RU004914"/>
    </source>
</evidence>
<comment type="caution">
    <text evidence="7">The sequence shown here is derived from an EMBL/GenBank/DDBJ whole genome shotgun (WGS) entry which is preliminary data.</text>
</comment>
<dbReference type="Proteomes" id="UP000326939">
    <property type="component" value="Chromosome 13"/>
</dbReference>
<comment type="subcellular location">
    <subcellularLocation>
        <location evidence="1">Membrane</location>
        <topology evidence="1">Multi-pass membrane protein</topology>
    </subcellularLocation>
</comment>
<feature type="transmembrane region" description="Helical" evidence="6">
    <location>
        <begin position="251"/>
        <end position="276"/>
    </location>
</feature>
<dbReference type="GO" id="GO:0015297">
    <property type="term" value="F:antiporter activity"/>
    <property type="evidence" value="ECO:0007669"/>
    <property type="project" value="InterPro"/>
</dbReference>
<evidence type="ECO:0000256" key="1">
    <source>
        <dbReference type="ARBA" id="ARBA00004141"/>
    </source>
</evidence>
<proteinExistence type="inferred from homology"/>
<dbReference type="InterPro" id="IPR002528">
    <property type="entry name" value="MATE_fam"/>
</dbReference>
<dbReference type="Pfam" id="PF01554">
    <property type="entry name" value="MatE"/>
    <property type="match status" value="2"/>
</dbReference>
<keyword evidence="3 6" id="KW-0812">Transmembrane</keyword>
<keyword evidence="5 6" id="KW-0472">Membrane</keyword>
<dbReference type="CDD" id="cd13132">
    <property type="entry name" value="MATE_eukaryotic"/>
    <property type="match status" value="1"/>
</dbReference>
<accession>A0A5N5KH25</accession>
<sequence length="567" mass="61437">MDNSMEERLVSPEELSSDDLKKRVWKESREFWGIAFPGIVARLTSFGMIVVTQLFMGHVSELDLAAFGLQQSILIRFVNGILIGMSSATETLCGQAYGAGQYHMMGIYLQRSWIIDGVSATILLPLFIFTEPILKLLGQEDDIAKEAGKMSLWFIPILYYYVFSLTIQMFLQAQKKNKIVGLFTASSFVVHVLLSWLFVIKLGLGVAGAMSAFIISAWLLVVEEFVYIFGGWCPLTWKGFTKAAFADMLPLLKLSLSSGVMICLEFWYTSILVLLAGCSLNSGAATDEEELMVVRHALGLIVPVLLRVCIGCKFMDGIWRTTDKPSGLKGTAEGKGSVCIPSLLSSGATGMDEQEDEAEHVITAEKHAEDSSRAADKTAENSSLAAETSAESASLIGSELVPNAGEGLAGSMCCLPFICASSVRVSNELGKGNAKAARFSIKVALVTSVIIGILFCVLCLVFSDEISSLFTSSVAIGAGVQSTVAFLNLGSYYVIGVPIGLVLGYVAHLQIRGLWIGLLSGVVVLTLLLSYLTWRTDWDEQVHKAADRLGRFFLEPPKESVENSNLA</sequence>